<feature type="compositionally biased region" description="Gly residues" evidence="1">
    <location>
        <begin position="106"/>
        <end position="148"/>
    </location>
</feature>
<organism evidence="3 4">
    <name type="scientific">Cloeon dipterum</name>
    <dbReference type="NCBI Taxonomy" id="197152"/>
    <lineage>
        <taxon>Eukaryota</taxon>
        <taxon>Metazoa</taxon>
        <taxon>Ecdysozoa</taxon>
        <taxon>Arthropoda</taxon>
        <taxon>Hexapoda</taxon>
        <taxon>Insecta</taxon>
        <taxon>Pterygota</taxon>
        <taxon>Palaeoptera</taxon>
        <taxon>Ephemeroptera</taxon>
        <taxon>Pisciforma</taxon>
        <taxon>Baetidae</taxon>
        <taxon>Cloeon</taxon>
    </lineage>
</organism>
<keyword evidence="4" id="KW-1185">Reference proteome</keyword>
<dbReference type="AlphaFoldDB" id="A0A8S1D7I5"/>
<feature type="chain" id="PRO_5035719425" evidence="2">
    <location>
        <begin position="21"/>
        <end position="148"/>
    </location>
</feature>
<reference evidence="3 4" key="1">
    <citation type="submission" date="2020-04" db="EMBL/GenBank/DDBJ databases">
        <authorList>
            <person name="Alioto T."/>
            <person name="Alioto T."/>
            <person name="Gomez Garrido J."/>
        </authorList>
    </citation>
    <scope>NUCLEOTIDE SEQUENCE [LARGE SCALE GENOMIC DNA]</scope>
</reference>
<dbReference type="EMBL" id="CADEPI010000091">
    <property type="protein sequence ID" value="CAB3373877.1"/>
    <property type="molecule type" value="Genomic_DNA"/>
</dbReference>
<evidence type="ECO:0000256" key="2">
    <source>
        <dbReference type="SAM" id="SignalP"/>
    </source>
</evidence>
<comment type="caution">
    <text evidence="3">The sequence shown here is derived from an EMBL/GenBank/DDBJ whole genome shotgun (WGS) entry which is preliminary data.</text>
</comment>
<dbReference type="Proteomes" id="UP000494165">
    <property type="component" value="Unassembled WGS sequence"/>
</dbReference>
<keyword evidence="2" id="KW-0732">Signal</keyword>
<evidence type="ECO:0000313" key="3">
    <source>
        <dbReference type="EMBL" id="CAB3373877.1"/>
    </source>
</evidence>
<name>A0A8S1D7I5_9INSE</name>
<feature type="region of interest" description="Disordered" evidence="1">
    <location>
        <begin position="51"/>
        <end position="148"/>
    </location>
</feature>
<feature type="signal peptide" evidence="2">
    <location>
        <begin position="1"/>
        <end position="20"/>
    </location>
</feature>
<protein>
    <submittedName>
        <fullName evidence="3">Uncharacterized protein</fullName>
    </submittedName>
</protein>
<accession>A0A8S1D7I5</accession>
<evidence type="ECO:0000313" key="4">
    <source>
        <dbReference type="Proteomes" id="UP000494165"/>
    </source>
</evidence>
<feature type="compositionally biased region" description="Basic residues" evidence="1">
    <location>
        <begin position="67"/>
        <end position="78"/>
    </location>
</feature>
<gene>
    <name evidence="3" type="ORF">CLODIP_2_CD02358</name>
</gene>
<proteinExistence type="predicted"/>
<sequence length="148" mass="15172">MIMPQVLLSVSLLVLAISEAAVINEELDDFDDANVEISEERQKREIKCDPVTDEGCTTKKPFVKENPKKRKSKVKKGGSKLNPTDKKQQLKIGGGISGTGKAALKGGVGTGGTGSFEAQSGGGVEGGGTGRQSRGGGVEVGGTGSKLA</sequence>
<evidence type="ECO:0000256" key="1">
    <source>
        <dbReference type="SAM" id="MobiDB-lite"/>
    </source>
</evidence>